<reference evidence="2" key="1">
    <citation type="journal article" date="2019" name="Int. J. Syst. Evol. Microbiol.">
        <title>The Global Catalogue of Microorganisms (GCM) 10K type strain sequencing project: providing services to taxonomists for standard genome sequencing and annotation.</title>
        <authorList>
            <consortium name="The Broad Institute Genomics Platform"/>
            <consortium name="The Broad Institute Genome Sequencing Center for Infectious Disease"/>
            <person name="Wu L."/>
            <person name="Ma J."/>
        </authorList>
    </citation>
    <scope>NUCLEOTIDE SEQUENCE [LARGE SCALE GENOMIC DNA]</scope>
    <source>
        <strain evidence="2">JCM 4594</strain>
    </source>
</reference>
<protein>
    <submittedName>
        <fullName evidence="1">Uncharacterized protein</fullName>
    </submittedName>
</protein>
<comment type="caution">
    <text evidence="1">The sequence shown here is derived from an EMBL/GenBank/DDBJ whole genome shotgun (WGS) entry which is preliminary data.</text>
</comment>
<proteinExistence type="predicted"/>
<keyword evidence="2" id="KW-1185">Reference proteome</keyword>
<dbReference type="EMBL" id="BMUU01000015">
    <property type="protein sequence ID" value="GGY62323.1"/>
    <property type="molecule type" value="Genomic_DNA"/>
</dbReference>
<name>A0ABQ3ANN2_9ACTN</name>
<accession>A0ABQ3ANN2</accession>
<evidence type="ECO:0000313" key="1">
    <source>
        <dbReference type="EMBL" id="GGY62323.1"/>
    </source>
</evidence>
<sequence>MGAAPVENLVHALAGGGDAHAAARALCGEMHGQKHVEAVAVAVGDLPQVDEEGGAVRGQGGEQRLVEYVRAPRVDLTAYADLHRRKVEARSDVDLKSSTAVGTGERGHHCLPSLGAACPLTSMVGGCVVHVKEYV</sequence>
<evidence type="ECO:0000313" key="2">
    <source>
        <dbReference type="Proteomes" id="UP000600946"/>
    </source>
</evidence>
<gene>
    <name evidence="1" type="ORF">GCM10010326_66490</name>
</gene>
<dbReference type="Proteomes" id="UP000600946">
    <property type="component" value="Unassembled WGS sequence"/>
</dbReference>
<organism evidence="1 2">
    <name type="scientific">Streptomyces xanthochromogenes</name>
    <dbReference type="NCBI Taxonomy" id="67384"/>
    <lineage>
        <taxon>Bacteria</taxon>
        <taxon>Bacillati</taxon>
        <taxon>Actinomycetota</taxon>
        <taxon>Actinomycetes</taxon>
        <taxon>Kitasatosporales</taxon>
        <taxon>Streptomycetaceae</taxon>
        <taxon>Streptomyces</taxon>
    </lineage>
</organism>